<keyword evidence="5 6" id="KW-0472">Membrane</keyword>
<dbReference type="AlphaFoldDB" id="A0AAD6TQQ4"/>
<proteinExistence type="predicted"/>
<feature type="domain" description="Major facilitator superfamily (MFS) profile" evidence="7">
    <location>
        <begin position="1"/>
        <end position="174"/>
    </location>
</feature>
<evidence type="ECO:0000256" key="2">
    <source>
        <dbReference type="ARBA" id="ARBA00022448"/>
    </source>
</evidence>
<dbReference type="Proteomes" id="UP001222325">
    <property type="component" value="Unassembled WGS sequence"/>
</dbReference>
<reference evidence="8" key="1">
    <citation type="submission" date="2023-03" db="EMBL/GenBank/DDBJ databases">
        <title>Massive genome expansion in bonnet fungi (Mycena s.s.) driven by repeated elements and novel gene families across ecological guilds.</title>
        <authorList>
            <consortium name="Lawrence Berkeley National Laboratory"/>
            <person name="Harder C.B."/>
            <person name="Miyauchi S."/>
            <person name="Viragh M."/>
            <person name="Kuo A."/>
            <person name="Thoen E."/>
            <person name="Andreopoulos B."/>
            <person name="Lu D."/>
            <person name="Skrede I."/>
            <person name="Drula E."/>
            <person name="Henrissat B."/>
            <person name="Morin E."/>
            <person name="Kohler A."/>
            <person name="Barry K."/>
            <person name="LaButti K."/>
            <person name="Morin E."/>
            <person name="Salamov A."/>
            <person name="Lipzen A."/>
            <person name="Mereny Z."/>
            <person name="Hegedus B."/>
            <person name="Baldrian P."/>
            <person name="Stursova M."/>
            <person name="Weitz H."/>
            <person name="Taylor A."/>
            <person name="Grigoriev I.V."/>
            <person name="Nagy L.G."/>
            <person name="Martin F."/>
            <person name="Kauserud H."/>
        </authorList>
    </citation>
    <scope>NUCLEOTIDE SEQUENCE</scope>
    <source>
        <strain evidence="8">CBHHK173m</strain>
    </source>
</reference>
<dbReference type="GO" id="GO:0016020">
    <property type="term" value="C:membrane"/>
    <property type="evidence" value="ECO:0007669"/>
    <property type="project" value="UniProtKB-SubCell"/>
</dbReference>
<evidence type="ECO:0000256" key="3">
    <source>
        <dbReference type="ARBA" id="ARBA00022692"/>
    </source>
</evidence>
<evidence type="ECO:0000313" key="9">
    <source>
        <dbReference type="Proteomes" id="UP001222325"/>
    </source>
</evidence>
<comment type="subcellular location">
    <subcellularLocation>
        <location evidence="1">Membrane</location>
        <topology evidence="1">Multi-pass membrane protein</topology>
    </subcellularLocation>
</comment>
<name>A0AAD6TQQ4_9AGAR</name>
<dbReference type="InterPro" id="IPR020846">
    <property type="entry name" value="MFS_dom"/>
</dbReference>
<evidence type="ECO:0000259" key="7">
    <source>
        <dbReference type="PROSITE" id="PS50850"/>
    </source>
</evidence>
<sequence>MPIEIGGLGLSPPDIGIILSTYGIATGLIQFFFFARMVRRFGEKRVFFNGMLATLPAFALFPIISIVARRSGLSFVVWILVGCILTMGAFMDTSFGAVFMYITTSAPKSSRGTANGLSQTSAALARAIGPAMSTSLFSLSVQHNLLGGYMVYFIYLLLSGLALLLAARLPDEVWDEVA</sequence>
<accession>A0AAD6TQQ4</accession>
<keyword evidence="9" id="KW-1185">Reference proteome</keyword>
<evidence type="ECO:0000256" key="1">
    <source>
        <dbReference type="ARBA" id="ARBA00004141"/>
    </source>
</evidence>
<dbReference type="GO" id="GO:0022857">
    <property type="term" value="F:transmembrane transporter activity"/>
    <property type="evidence" value="ECO:0007669"/>
    <property type="project" value="InterPro"/>
</dbReference>
<feature type="transmembrane region" description="Helical" evidence="6">
    <location>
        <begin position="75"/>
        <end position="102"/>
    </location>
</feature>
<evidence type="ECO:0000313" key="8">
    <source>
        <dbReference type="EMBL" id="KAJ7075173.1"/>
    </source>
</evidence>
<organism evidence="8 9">
    <name type="scientific">Mycena belliarum</name>
    <dbReference type="NCBI Taxonomy" id="1033014"/>
    <lineage>
        <taxon>Eukaryota</taxon>
        <taxon>Fungi</taxon>
        <taxon>Dikarya</taxon>
        <taxon>Basidiomycota</taxon>
        <taxon>Agaricomycotina</taxon>
        <taxon>Agaricomycetes</taxon>
        <taxon>Agaricomycetidae</taxon>
        <taxon>Agaricales</taxon>
        <taxon>Marasmiineae</taxon>
        <taxon>Mycenaceae</taxon>
        <taxon>Mycena</taxon>
    </lineage>
</organism>
<feature type="transmembrane region" description="Helical" evidence="6">
    <location>
        <begin position="15"/>
        <end position="34"/>
    </location>
</feature>
<feature type="transmembrane region" description="Helical" evidence="6">
    <location>
        <begin position="149"/>
        <end position="167"/>
    </location>
</feature>
<keyword evidence="3 6" id="KW-0812">Transmembrane</keyword>
<dbReference type="PANTHER" id="PTHR23504">
    <property type="entry name" value="MAJOR FACILITATOR SUPERFAMILY DOMAIN-CONTAINING PROTEIN 10"/>
    <property type="match status" value="1"/>
</dbReference>
<dbReference type="Gene3D" id="1.20.1250.20">
    <property type="entry name" value="MFS general substrate transporter like domains"/>
    <property type="match status" value="1"/>
</dbReference>
<dbReference type="InterPro" id="IPR036259">
    <property type="entry name" value="MFS_trans_sf"/>
</dbReference>
<evidence type="ECO:0000256" key="6">
    <source>
        <dbReference type="SAM" id="Phobius"/>
    </source>
</evidence>
<dbReference type="InterPro" id="IPR011701">
    <property type="entry name" value="MFS"/>
</dbReference>
<keyword evidence="2" id="KW-0813">Transport</keyword>
<dbReference type="SUPFAM" id="SSF103473">
    <property type="entry name" value="MFS general substrate transporter"/>
    <property type="match status" value="1"/>
</dbReference>
<evidence type="ECO:0000256" key="4">
    <source>
        <dbReference type="ARBA" id="ARBA00022989"/>
    </source>
</evidence>
<keyword evidence="4 6" id="KW-1133">Transmembrane helix</keyword>
<dbReference type="EMBL" id="JARJCN010000102">
    <property type="protein sequence ID" value="KAJ7075173.1"/>
    <property type="molecule type" value="Genomic_DNA"/>
</dbReference>
<feature type="transmembrane region" description="Helical" evidence="6">
    <location>
        <begin position="46"/>
        <end position="69"/>
    </location>
</feature>
<dbReference type="PROSITE" id="PS50850">
    <property type="entry name" value="MFS"/>
    <property type="match status" value="1"/>
</dbReference>
<dbReference type="Pfam" id="PF07690">
    <property type="entry name" value="MFS_1"/>
    <property type="match status" value="1"/>
</dbReference>
<comment type="caution">
    <text evidence="8">The sequence shown here is derived from an EMBL/GenBank/DDBJ whole genome shotgun (WGS) entry which is preliminary data.</text>
</comment>
<protein>
    <submittedName>
        <fullName evidence="8">Major facilitator superfamily domain-containing protein</fullName>
    </submittedName>
</protein>
<gene>
    <name evidence="8" type="ORF">B0H15DRAFT_40180</name>
</gene>
<dbReference type="PANTHER" id="PTHR23504:SF15">
    <property type="entry name" value="MAJOR FACILITATOR SUPERFAMILY (MFS) PROFILE DOMAIN-CONTAINING PROTEIN"/>
    <property type="match status" value="1"/>
</dbReference>
<evidence type="ECO:0000256" key="5">
    <source>
        <dbReference type="ARBA" id="ARBA00023136"/>
    </source>
</evidence>